<proteinExistence type="predicted"/>
<feature type="region of interest" description="Disordered" evidence="1">
    <location>
        <begin position="606"/>
        <end position="657"/>
    </location>
</feature>
<reference evidence="3 4" key="1">
    <citation type="submission" date="2015-01" db="EMBL/GenBank/DDBJ databases">
        <title>Genome Sequence of Magnetospirillum magnetotacticum Strain MS-1.</title>
        <authorList>
            <person name="Marinov G.K."/>
            <person name="Smalley M.D."/>
            <person name="DeSalvo G."/>
        </authorList>
    </citation>
    <scope>NUCLEOTIDE SEQUENCE [LARGE SCALE GENOMIC DNA]</scope>
    <source>
        <strain evidence="3 4">MS-1</strain>
    </source>
</reference>
<accession>A0A0C2YZP3</accession>
<dbReference type="Pfam" id="PF00665">
    <property type="entry name" value="rve"/>
    <property type="match status" value="1"/>
</dbReference>
<evidence type="ECO:0000259" key="2">
    <source>
        <dbReference type="PROSITE" id="PS50994"/>
    </source>
</evidence>
<comment type="caution">
    <text evidence="3">The sequence shown here is derived from an EMBL/GenBank/DDBJ whole genome shotgun (WGS) entry which is preliminary data.</text>
</comment>
<dbReference type="PROSITE" id="PS50994">
    <property type="entry name" value="INTEGRASE"/>
    <property type="match status" value="1"/>
</dbReference>
<protein>
    <submittedName>
        <fullName evidence="3">TniA putative transposase</fullName>
    </submittedName>
</protein>
<organism evidence="3 4">
    <name type="scientific">Paramagnetospirillum magnetotacticum MS-1</name>
    <dbReference type="NCBI Taxonomy" id="272627"/>
    <lineage>
        <taxon>Bacteria</taxon>
        <taxon>Pseudomonadati</taxon>
        <taxon>Pseudomonadota</taxon>
        <taxon>Alphaproteobacteria</taxon>
        <taxon>Rhodospirillales</taxon>
        <taxon>Magnetospirillaceae</taxon>
        <taxon>Paramagnetospirillum</taxon>
    </lineage>
</organism>
<sequence>MTSPKMKLGKRLKYRGVLYTVERRLDVEIELRNPTGRIEYVSDESLLKALYEEQLDLNPSDEHAGGQATSPLRFEHLSENDKHKMFRNWKIGQAILAAEELGKLNPQTMKQLAAAVISQNGWHDPVPSQSSLYRLASQARKSDGASLALAPNTHRKGNRIPKLSPEVKKIIDDAIKEKYKTMNRLTIQDVHREVLYLISKYNEDPLHETKQPLPSYSSVKTAINNMNQYDLQKSRFGRAKARQHHGIFGPGITATRTNEIWQIDHTPINILLVNEKCQFIGQPTITVSVDVYSKAITGFYIGFEPPSYHSVARCLEHAIRPKDYIENKYIDVKCKWPVFGIPERIMCDNGREFHSIAFEQSCSALGIHIDYAGVRSPWTKGIIENVMKLVNHSFSHKLYGTTFSNYIDRGDYNAADAAVIGYDEFVSVFHKFVVDIELNEPHRTTMETPLSRWLNGTETHPIRPATKIDSLRFHLNKPAGTRKVHHYGISFKGLTYSCNGLEAIRSLHHKKHVVSVTYDPSALRSIFVTHRQLAEPLEVPCTDQEYTNNLSEYAHRICLNYVRKNFKNEMNNSNLLAARHDISRIIDRDTNKKSIRSRKKIVRFGNHDAASHHGLSPTPSQVAELPKSRNAPTNGLDDDLDIPDLTTSTMPTGPRQK</sequence>
<evidence type="ECO:0000256" key="1">
    <source>
        <dbReference type="SAM" id="MobiDB-lite"/>
    </source>
</evidence>
<dbReference type="EMBL" id="JXSL01000009">
    <property type="protein sequence ID" value="KIM00559.1"/>
    <property type="molecule type" value="Genomic_DNA"/>
</dbReference>
<evidence type="ECO:0000313" key="3">
    <source>
        <dbReference type="EMBL" id="KIM00559.1"/>
    </source>
</evidence>
<dbReference type="Proteomes" id="UP000031971">
    <property type="component" value="Unassembled WGS sequence"/>
</dbReference>
<dbReference type="InterPro" id="IPR015378">
    <property type="entry name" value="Transposase-like_Mu_C"/>
</dbReference>
<dbReference type="STRING" id="272627.CCC_03161"/>
<evidence type="ECO:0000313" key="4">
    <source>
        <dbReference type="Proteomes" id="UP000031971"/>
    </source>
</evidence>
<name>A0A0C2YZP3_PARME</name>
<feature type="domain" description="Integrase catalytic" evidence="2">
    <location>
        <begin position="253"/>
        <end position="457"/>
    </location>
</feature>
<keyword evidence="4" id="KW-1185">Reference proteome</keyword>
<dbReference type="RefSeq" id="WP_082036443.1">
    <property type="nucleotide sequence ID" value="NZ_JXSL01000009.1"/>
</dbReference>
<dbReference type="OrthoDB" id="5287589at2"/>
<dbReference type="SUPFAM" id="SSF53098">
    <property type="entry name" value="Ribonuclease H-like"/>
    <property type="match status" value="1"/>
</dbReference>
<dbReference type="AlphaFoldDB" id="A0A0C2YZP3"/>
<dbReference type="Pfam" id="PF09299">
    <property type="entry name" value="Mu-transpos_C"/>
    <property type="match status" value="1"/>
</dbReference>
<dbReference type="GO" id="GO:0003676">
    <property type="term" value="F:nucleic acid binding"/>
    <property type="evidence" value="ECO:0007669"/>
    <property type="project" value="InterPro"/>
</dbReference>
<dbReference type="InterPro" id="IPR036397">
    <property type="entry name" value="RNaseH_sf"/>
</dbReference>
<dbReference type="Gene3D" id="3.30.420.10">
    <property type="entry name" value="Ribonuclease H-like superfamily/Ribonuclease H"/>
    <property type="match status" value="1"/>
</dbReference>
<dbReference type="InterPro" id="IPR012337">
    <property type="entry name" value="RNaseH-like_sf"/>
</dbReference>
<dbReference type="InterPro" id="IPR001584">
    <property type="entry name" value="Integrase_cat-core"/>
</dbReference>
<gene>
    <name evidence="3" type="ORF">CCC_03161</name>
</gene>
<dbReference type="GO" id="GO:0015074">
    <property type="term" value="P:DNA integration"/>
    <property type="evidence" value="ECO:0007669"/>
    <property type="project" value="InterPro"/>
</dbReference>